<feature type="region of interest" description="Disordered" evidence="1">
    <location>
        <begin position="1"/>
        <end position="20"/>
    </location>
</feature>
<dbReference type="AlphaFoldDB" id="A0A1W2FY74"/>
<protein>
    <recommendedName>
        <fullName evidence="4">DUF11 domain-containing protein</fullName>
    </recommendedName>
</protein>
<name>A0A1W2FY74_KIBAR</name>
<keyword evidence="3" id="KW-1185">Reference proteome</keyword>
<dbReference type="Proteomes" id="UP000192674">
    <property type="component" value="Unassembled WGS sequence"/>
</dbReference>
<gene>
    <name evidence="2" type="ORF">SAMN05661093_10484</name>
</gene>
<accession>A0A1W2FY74</accession>
<evidence type="ECO:0000313" key="2">
    <source>
        <dbReference type="EMBL" id="SMD26897.1"/>
    </source>
</evidence>
<reference evidence="2 3" key="1">
    <citation type="submission" date="2017-04" db="EMBL/GenBank/DDBJ databases">
        <authorList>
            <person name="Afonso C.L."/>
            <person name="Miller P.J."/>
            <person name="Scott M.A."/>
            <person name="Spackman E."/>
            <person name="Goraichik I."/>
            <person name="Dimitrov K.M."/>
            <person name="Suarez D.L."/>
            <person name="Swayne D.E."/>
        </authorList>
    </citation>
    <scope>NUCLEOTIDE SEQUENCE [LARGE SCALE GENOMIC DNA]</scope>
    <source>
        <strain evidence="2 3">DSM 43828</strain>
    </source>
</reference>
<organism evidence="2 3">
    <name type="scientific">Kibdelosporangium aridum</name>
    <dbReference type="NCBI Taxonomy" id="2030"/>
    <lineage>
        <taxon>Bacteria</taxon>
        <taxon>Bacillati</taxon>
        <taxon>Actinomycetota</taxon>
        <taxon>Actinomycetes</taxon>
        <taxon>Pseudonocardiales</taxon>
        <taxon>Pseudonocardiaceae</taxon>
        <taxon>Kibdelosporangium</taxon>
    </lineage>
</organism>
<dbReference type="EMBL" id="FWXV01000018">
    <property type="protein sequence ID" value="SMD26897.1"/>
    <property type="molecule type" value="Genomic_DNA"/>
</dbReference>
<evidence type="ECO:0000313" key="3">
    <source>
        <dbReference type="Proteomes" id="UP000192674"/>
    </source>
</evidence>
<evidence type="ECO:0000256" key="1">
    <source>
        <dbReference type="SAM" id="MobiDB-lite"/>
    </source>
</evidence>
<proteinExistence type="predicted"/>
<evidence type="ECO:0008006" key="4">
    <source>
        <dbReference type="Google" id="ProtNLM"/>
    </source>
</evidence>
<sequence length="135" mass="14917">MNSFGRRTPPSGEGEWRTFSHRHQTTTMYVTFHNIGEEPITAPKIEFSLEQRQPTSEPGRGLETHFTGASGDDWRCTGAEASITCTSEATVEPRASMPTIDIGVKAVAPVNTRTHFIAAFGDLRYEAIVHYDTST</sequence>
<feature type="region of interest" description="Disordered" evidence="1">
    <location>
        <begin position="51"/>
        <end position="73"/>
    </location>
</feature>